<dbReference type="Gene3D" id="3.40.30.10">
    <property type="entry name" value="Glutaredoxin"/>
    <property type="match status" value="1"/>
</dbReference>
<dbReference type="VEuPathDB" id="VectorBase:AALB20_029640"/>
<dbReference type="SUPFAM" id="SSF52833">
    <property type="entry name" value="Thioredoxin-like"/>
    <property type="match status" value="1"/>
</dbReference>
<dbReference type="AlphaFoldDB" id="A0A182F0X1"/>
<keyword evidence="2" id="KW-0325">Glycoprotein</keyword>
<dbReference type="Pfam" id="PF03227">
    <property type="entry name" value="GILT"/>
    <property type="match status" value="1"/>
</dbReference>
<dbReference type="InterPro" id="IPR036249">
    <property type="entry name" value="Thioredoxin-like_sf"/>
</dbReference>
<dbReference type="GO" id="GO:0016671">
    <property type="term" value="F:oxidoreductase activity, acting on a sulfur group of donors, disulfide as acceptor"/>
    <property type="evidence" value="ECO:0007669"/>
    <property type="project" value="InterPro"/>
</dbReference>
<reference evidence="3 4" key="1">
    <citation type="journal article" date="2017" name="G3 (Bethesda)">
        <title>The Physical Genome Mapping of Anopheles albimanus Corrected Scaffold Misassemblies and Identified Interarm Rearrangements in Genus Anopheles.</title>
        <authorList>
            <person name="Artemov G.N."/>
            <person name="Peery A.N."/>
            <person name="Jiang X."/>
            <person name="Tu Z."/>
            <person name="Stegniy V.N."/>
            <person name="Sharakhova M.V."/>
            <person name="Sharakhov I.V."/>
        </authorList>
    </citation>
    <scope>NUCLEOTIDE SEQUENCE [LARGE SCALE GENOMIC DNA]</scope>
    <source>
        <strain evidence="3 4">ALBI9_A</strain>
    </source>
</reference>
<name>A0A182F0X1_ANOAL</name>
<evidence type="ECO:0008006" key="5">
    <source>
        <dbReference type="Google" id="ProtNLM"/>
    </source>
</evidence>
<dbReference type="InterPro" id="IPR004911">
    <property type="entry name" value="Interferon-induced_GILT"/>
</dbReference>
<reference evidence="3" key="2">
    <citation type="submission" date="2022-08" db="UniProtKB">
        <authorList>
            <consortium name="EnsemblMetazoa"/>
        </authorList>
    </citation>
    <scope>IDENTIFICATION</scope>
    <source>
        <strain evidence="3">STECLA/ALBI9_A</strain>
    </source>
</reference>
<dbReference type="Proteomes" id="UP000069272">
    <property type="component" value="Chromosome 2L"/>
</dbReference>
<protein>
    <recommendedName>
        <fullName evidence="5">Gamma-interferon-inducible lysosomal thiol reductase</fullName>
    </recommendedName>
</protein>
<proteinExistence type="inferred from homology"/>
<dbReference type="PANTHER" id="PTHR13234:SF71">
    <property type="entry name" value="GAMMA-INTERFERON-INDUCIBLE LYSOSOMAL THIOL REDUCTASE-LIKE PROTEIN"/>
    <property type="match status" value="1"/>
</dbReference>
<sequence length="274" mass="30755">MFQKRQLRFIYLVILIIVIVLIYKSFTGPDHAPPADESEMRVVDVDQTSDEAALKPSPAPVYVVVYYEALCPDSKHFVIRQLKPAFERAPALMEIQFVPYGKATTTTKQDGSLAFECQHGPIECEANTIHACVIEAVHDPKTRLEMVACMIQDNIMPRDAFQRCARENGVEIESIQKCFDSTHSAELLKLHGEATHALRPPVTFIPTITLDGSQANQKSLLKDLFGAVCQVAAGRGPKPDLVLHFLARYLQTEVLDEIRLLPGQLRRGLYWLLN</sequence>
<dbReference type="PANTHER" id="PTHR13234">
    <property type="entry name" value="GAMMA-INTERFERON INDUCIBLE LYSOSOMAL THIOL REDUCTASE GILT"/>
    <property type="match status" value="1"/>
</dbReference>
<evidence type="ECO:0000313" key="3">
    <source>
        <dbReference type="EnsemblMetazoa" id="AALB000094-PA"/>
    </source>
</evidence>
<dbReference type="EnsemblMetazoa" id="AALB000094-RA">
    <property type="protein sequence ID" value="AALB000094-PA"/>
    <property type="gene ID" value="AALB000094"/>
</dbReference>
<organism evidence="3 4">
    <name type="scientific">Anopheles albimanus</name>
    <name type="common">New world malaria mosquito</name>
    <dbReference type="NCBI Taxonomy" id="7167"/>
    <lineage>
        <taxon>Eukaryota</taxon>
        <taxon>Metazoa</taxon>
        <taxon>Ecdysozoa</taxon>
        <taxon>Arthropoda</taxon>
        <taxon>Hexapoda</taxon>
        <taxon>Insecta</taxon>
        <taxon>Pterygota</taxon>
        <taxon>Neoptera</taxon>
        <taxon>Endopterygota</taxon>
        <taxon>Diptera</taxon>
        <taxon>Nematocera</taxon>
        <taxon>Culicoidea</taxon>
        <taxon>Culicidae</taxon>
        <taxon>Anophelinae</taxon>
        <taxon>Anopheles</taxon>
    </lineage>
</organism>
<dbReference type="VEuPathDB" id="VectorBase:AALB000094"/>
<dbReference type="STRING" id="7167.A0A182F0X1"/>
<keyword evidence="4" id="KW-1185">Reference proteome</keyword>
<accession>A0A182F0X1</accession>
<evidence type="ECO:0000256" key="2">
    <source>
        <dbReference type="ARBA" id="ARBA00023180"/>
    </source>
</evidence>
<comment type="similarity">
    <text evidence="1">Belongs to the GILT family.</text>
</comment>
<evidence type="ECO:0000256" key="1">
    <source>
        <dbReference type="ARBA" id="ARBA00005679"/>
    </source>
</evidence>
<evidence type="ECO:0000313" key="4">
    <source>
        <dbReference type="Proteomes" id="UP000069272"/>
    </source>
</evidence>